<dbReference type="OrthoDB" id="82293at2"/>
<reference evidence="2 3" key="1">
    <citation type="submission" date="2019-07" db="EMBL/GenBank/DDBJ databases">
        <title>Complete Genome Sequence of Leptotrichia hongkongensis Strain JMUB5056.</title>
        <authorList>
            <person name="Watanabe S."/>
            <person name="Cui L."/>
        </authorList>
    </citation>
    <scope>NUCLEOTIDE SEQUENCE [LARGE SCALE GENOMIC DNA]</scope>
    <source>
        <strain evidence="2 3">JMUB5056</strain>
    </source>
</reference>
<evidence type="ECO:0000313" key="3">
    <source>
        <dbReference type="Proteomes" id="UP000321561"/>
    </source>
</evidence>
<accession>A0A510L617</accession>
<dbReference type="KEGG" id="lhg:JMUB5056_1006"/>
<name>A0A510L617_9FUSO</name>
<sequence>MSTFRINKNKNFTVISNIHLKERKMSLKAKGLLTLMLSLPEDWDYSIKGLISICVENRLAIRNTLDELKEFGYLRIEKLYPDSDRKKIEYEYNIYEVPISVEKRQKKQDSKNQGVENQHLENEDVENQSVENQPQLNTNTLSTKKLNTKLLNTYYLFMEKWNELAKECELSLIKSFTENRKKKLSELLGKYTQEEILETMFKIKNINFLLGRTDKSNWKISFDDFLNEEKFIKILEGAYYDEVKPTGRKQDKRIARQKSAGAKKEYGF</sequence>
<evidence type="ECO:0000313" key="2">
    <source>
        <dbReference type="EMBL" id="BBM59422.1"/>
    </source>
</evidence>
<organism evidence="2 3">
    <name type="scientific">Leptotrichia hongkongensis</name>
    <dbReference type="NCBI Taxonomy" id="554406"/>
    <lineage>
        <taxon>Bacteria</taxon>
        <taxon>Fusobacteriati</taxon>
        <taxon>Fusobacteriota</taxon>
        <taxon>Fusobacteriia</taxon>
        <taxon>Fusobacteriales</taxon>
        <taxon>Leptotrichiaceae</taxon>
        <taxon>Leptotrichia</taxon>
    </lineage>
</organism>
<feature type="region of interest" description="Disordered" evidence="1">
    <location>
        <begin position="105"/>
        <end position="138"/>
    </location>
</feature>
<dbReference type="EMBL" id="AP019846">
    <property type="protein sequence ID" value="BBM59422.1"/>
    <property type="molecule type" value="Genomic_DNA"/>
</dbReference>
<dbReference type="AlphaFoldDB" id="A0A510L617"/>
<dbReference type="Proteomes" id="UP000321561">
    <property type="component" value="Chromosome"/>
</dbReference>
<gene>
    <name evidence="2" type="ORF">JMUB5056_1006</name>
</gene>
<evidence type="ECO:0000256" key="1">
    <source>
        <dbReference type="SAM" id="MobiDB-lite"/>
    </source>
</evidence>
<protein>
    <submittedName>
        <fullName evidence="2">Uncharacterized protein</fullName>
    </submittedName>
</protein>
<proteinExistence type="predicted"/>
<dbReference type="RefSeq" id="WP_147005488.1">
    <property type="nucleotide sequence ID" value="NZ_AP019846.1"/>
</dbReference>
<feature type="region of interest" description="Disordered" evidence="1">
    <location>
        <begin position="248"/>
        <end position="268"/>
    </location>
</feature>